<dbReference type="KEGG" id="ptw:TUM18999_06040"/>
<evidence type="ECO:0000313" key="7">
    <source>
        <dbReference type="EMBL" id="GJN53621.1"/>
    </source>
</evidence>
<evidence type="ECO:0000313" key="8">
    <source>
        <dbReference type="Proteomes" id="UP000509383"/>
    </source>
</evidence>
<gene>
    <name evidence="6" type="ORF">TUM18999_06040</name>
    <name evidence="7" type="ORF">TUM20286_33730</name>
</gene>
<dbReference type="PANTHER" id="PTHR46847">
    <property type="entry name" value="D-ALLOSE-BINDING PERIPLASMIC PROTEIN-RELATED"/>
    <property type="match status" value="1"/>
</dbReference>
<dbReference type="GO" id="GO:0055085">
    <property type="term" value="P:transmembrane transport"/>
    <property type="evidence" value="ECO:0007669"/>
    <property type="project" value="UniProtKB-ARBA"/>
</dbReference>
<proteinExistence type="inferred from homology"/>
<feature type="signal peptide" evidence="4">
    <location>
        <begin position="1"/>
        <end position="19"/>
    </location>
</feature>
<dbReference type="SUPFAM" id="SSF53822">
    <property type="entry name" value="Periplasmic binding protein-like I"/>
    <property type="match status" value="1"/>
</dbReference>
<dbReference type="AlphaFoldDB" id="A0A6J4DXW9"/>
<evidence type="ECO:0000256" key="4">
    <source>
        <dbReference type="SAM" id="SignalP"/>
    </source>
</evidence>
<dbReference type="InterPro" id="IPR025997">
    <property type="entry name" value="SBP_2_dom"/>
</dbReference>
<dbReference type="GO" id="GO:0030313">
    <property type="term" value="C:cell envelope"/>
    <property type="evidence" value="ECO:0007669"/>
    <property type="project" value="UniProtKB-SubCell"/>
</dbReference>
<evidence type="ECO:0000259" key="5">
    <source>
        <dbReference type="Pfam" id="PF13407"/>
    </source>
</evidence>
<dbReference type="Proteomes" id="UP001054892">
    <property type="component" value="Unassembled WGS sequence"/>
</dbReference>
<evidence type="ECO:0000256" key="2">
    <source>
        <dbReference type="ARBA" id="ARBA00007639"/>
    </source>
</evidence>
<keyword evidence="3 4" id="KW-0732">Signal</keyword>
<comment type="similarity">
    <text evidence="2">Belongs to the bacterial solute-binding protein 2 family.</text>
</comment>
<dbReference type="Gene3D" id="3.40.50.2300">
    <property type="match status" value="2"/>
</dbReference>
<evidence type="ECO:0000313" key="6">
    <source>
        <dbReference type="EMBL" id="BCG22413.1"/>
    </source>
</evidence>
<dbReference type="Pfam" id="PF13407">
    <property type="entry name" value="Peripla_BP_4"/>
    <property type="match status" value="1"/>
</dbReference>
<evidence type="ECO:0000313" key="9">
    <source>
        <dbReference type="Proteomes" id="UP001054892"/>
    </source>
</evidence>
<reference evidence="6 8" key="1">
    <citation type="submission" date="2020-05" db="EMBL/GenBank/DDBJ databases">
        <title>Characterization of novel class B3 metallo-beta-lactamase from novel Pseudomonas species.</title>
        <authorList>
            <person name="Yamada K."/>
            <person name="Aoki K."/>
            <person name="Ishii Y."/>
        </authorList>
    </citation>
    <scope>NUCLEOTIDE SEQUENCE [LARGE SCALE GENOMIC DNA]</scope>
    <source>
        <strain evidence="6 8">TUM18999</strain>
        <strain evidence="7 9">TUM20286</strain>
    </source>
</reference>
<dbReference type="EMBL" id="AP023189">
    <property type="protein sequence ID" value="BCG22413.1"/>
    <property type="molecule type" value="Genomic_DNA"/>
</dbReference>
<dbReference type="RefSeq" id="WP_173174949.1">
    <property type="nucleotide sequence ID" value="NZ_AP023189.1"/>
</dbReference>
<sequence length="343" mass="37462">MRICCALLLSLLALVPCHATEWFPVPVFADGKARDYVPLAHASRPWRICTLLPHGIDRYWWGVAWGLDEEARRQGVQLGIYEAGGYQFPAMQRAQLARCIQLGADAFVIGAIEARGLCHEIDQLKQRGTPVIDLVNGIDCAGVTAHSRVDFADMAREALGFIRERAGGGPINLGWLPGPRDAGWVLDAERGLRTAMDGAPVRLADGGYGPVDRSTQAALVRGLLGRESRLDYLLANAEAAAFAGQLVSGSPSRFQTQVVSLYATERVVEAIRQGRVLAAPTDSPVTQARIAIDLAVRALEHKGEAYWVSPRIQMLDRASLEDFDISRLVPPGGHWMIRQELPE</sequence>
<protein>
    <submittedName>
        <fullName evidence="6">TMAO reductase system periplasmic protein TorT</fullName>
    </submittedName>
</protein>
<comment type="subcellular location">
    <subcellularLocation>
        <location evidence="1">Cell envelope</location>
    </subcellularLocation>
</comment>
<dbReference type="GO" id="GO:0030246">
    <property type="term" value="F:carbohydrate binding"/>
    <property type="evidence" value="ECO:0007669"/>
    <property type="project" value="UniProtKB-ARBA"/>
</dbReference>
<dbReference type="InterPro" id="IPR028082">
    <property type="entry name" value="Peripla_BP_I"/>
</dbReference>
<dbReference type="PANTHER" id="PTHR46847:SF1">
    <property type="entry name" value="D-ALLOSE-BINDING PERIPLASMIC PROTEIN-RELATED"/>
    <property type="match status" value="1"/>
</dbReference>
<dbReference type="NCBIfam" id="NF008185">
    <property type="entry name" value="PRK10936.1"/>
    <property type="match status" value="1"/>
</dbReference>
<dbReference type="Proteomes" id="UP000509383">
    <property type="component" value="Chromosome"/>
</dbReference>
<feature type="chain" id="PRO_5026826289" evidence="4">
    <location>
        <begin position="20"/>
        <end position="343"/>
    </location>
</feature>
<evidence type="ECO:0000256" key="1">
    <source>
        <dbReference type="ARBA" id="ARBA00004196"/>
    </source>
</evidence>
<organism evidence="6 8">
    <name type="scientific">Pseudomonas tohonis</name>
    <dbReference type="NCBI Taxonomy" id="2725477"/>
    <lineage>
        <taxon>Bacteria</taxon>
        <taxon>Pseudomonadati</taxon>
        <taxon>Pseudomonadota</taxon>
        <taxon>Gammaproteobacteria</taxon>
        <taxon>Pseudomonadales</taxon>
        <taxon>Pseudomonadaceae</taxon>
        <taxon>Pseudomonas</taxon>
    </lineage>
</organism>
<feature type="domain" description="Periplasmic binding protein" evidence="5">
    <location>
        <begin position="53"/>
        <end position="302"/>
    </location>
</feature>
<evidence type="ECO:0000256" key="3">
    <source>
        <dbReference type="ARBA" id="ARBA00022729"/>
    </source>
</evidence>
<dbReference type="CDD" id="cd06306">
    <property type="entry name" value="PBP1_TorT-like"/>
    <property type="match status" value="1"/>
</dbReference>
<dbReference type="EMBL" id="BQKM01000007">
    <property type="protein sequence ID" value="GJN53621.1"/>
    <property type="molecule type" value="Genomic_DNA"/>
</dbReference>
<accession>A0A6J4DXW9</accession>
<keyword evidence="9" id="KW-1185">Reference proteome</keyword>
<name>A0A6J4DXW9_9PSED</name>